<keyword evidence="2" id="KW-0812">Transmembrane</keyword>
<keyword evidence="4" id="KW-0472">Membrane</keyword>
<proteinExistence type="predicted"/>
<protein>
    <submittedName>
        <fullName evidence="6">DUF490 domain-containing protein</fullName>
    </submittedName>
</protein>
<reference evidence="6 7" key="1">
    <citation type="submission" date="2018-01" db="EMBL/GenBank/DDBJ databases">
        <authorList>
            <person name="Fu G.-Y."/>
        </authorList>
    </citation>
    <scope>NUCLEOTIDE SEQUENCE [LARGE SCALE GENOMIC DNA]</scope>
    <source>
        <strain evidence="6 7">SY39</strain>
    </source>
</reference>
<evidence type="ECO:0000313" key="6">
    <source>
        <dbReference type="EMBL" id="AUN94559.1"/>
    </source>
</evidence>
<dbReference type="Pfam" id="PF04357">
    <property type="entry name" value="TamB"/>
    <property type="match status" value="1"/>
</dbReference>
<dbReference type="InterPro" id="IPR007452">
    <property type="entry name" value="TamB_C"/>
</dbReference>
<evidence type="ECO:0000256" key="2">
    <source>
        <dbReference type="ARBA" id="ARBA00022692"/>
    </source>
</evidence>
<dbReference type="PANTHER" id="PTHR36985">
    <property type="entry name" value="TRANSLOCATION AND ASSEMBLY MODULE SUBUNIT TAMB"/>
    <property type="match status" value="1"/>
</dbReference>
<evidence type="ECO:0000256" key="3">
    <source>
        <dbReference type="ARBA" id="ARBA00022989"/>
    </source>
</evidence>
<evidence type="ECO:0000313" key="7">
    <source>
        <dbReference type="Proteomes" id="UP000242205"/>
    </source>
</evidence>
<dbReference type="EMBL" id="CP025682">
    <property type="protein sequence ID" value="AUN94559.1"/>
    <property type="molecule type" value="Genomic_DNA"/>
</dbReference>
<dbReference type="AlphaFoldDB" id="A0A2I6S5M0"/>
<dbReference type="GO" id="GO:0097347">
    <property type="term" value="C:TAM protein secretion complex"/>
    <property type="evidence" value="ECO:0007669"/>
    <property type="project" value="TreeGrafter"/>
</dbReference>
<dbReference type="GO" id="GO:0005886">
    <property type="term" value="C:plasma membrane"/>
    <property type="evidence" value="ECO:0007669"/>
    <property type="project" value="InterPro"/>
</dbReference>
<gene>
    <name evidence="6" type="ORF">C0099_06140</name>
</gene>
<keyword evidence="3" id="KW-1133">Transmembrane helix</keyword>
<dbReference type="PANTHER" id="PTHR36985:SF1">
    <property type="entry name" value="TRANSLOCATION AND ASSEMBLY MODULE SUBUNIT TAMB"/>
    <property type="match status" value="1"/>
</dbReference>
<dbReference type="KEGG" id="atw:C0099_06140"/>
<sequence length="1219" mass="127537">MTQDRAPKRSRGRLRFIAAALATIVLVPLLLAGWLLATESGARAVLELARRTSGITIEAEGLAGRLIGPLAAERISVATPDLRVELDAFSLAWRPMSLIDGRLDIDLLSAASIVVATRPDPDATASSPTRPEIALPVAVRAAIAIERVAIVPWDAQDAREPLAFSDIDARLSGALGVQRIDALSVTTPWGQIAALASIDTTRSPHPVGAEVRVVTQRDGHDIELAAQISGDLERLSLRLQANGAGLEGQADAVVAPFAAMPLLELRAAVGEIDPSMFVAGAPSARLHVDADLAGDAATQRLAGEIRVTNAVPGRIDEGRLPLESLLANIDASLGDADIARMELVLADGARLVGDGFATYAAEDVLQTFGMSARIEGLDPAALHGAAPAGRIALEFDADGASDGRAGIRWRFGESRLLGQALGGTGTLSIDGARVPEADVALTLGPSRVTARGAWGRTDDIMEVDAEFAELDALDHGLGGRATLAASVTGGLDALAGELRANAERLSAPGVFVRSLSADGRLGAGENGLVELDIALDALGPDAKKAWIERVDLGIDGTRGEHRVTASVATPEDDRVVLTLRGGIDTAQPGAPRWLGELSMLEADGRFPLRLLAPAELQASAQQVLMGRAGFDAGEKGRIVLDETAWTPDRTTLRGSLSGLQVVEQGERRRRGPGPLTLGAEWEFELAERANGQMRIVREGGDLSVPGELSARLGLEQLEVVVVANDDRLAASIDARGSELGSISGSLTTLAERDEDAGWRLAPNAALLGSIEFDMPSIAWMSRLMQDESVLEGRLQAAFSVTGTPAEPIATGRISGSDLGMSLIEHGVQLSGGTLRAEFERDRLRLRQLEFVTPNRVRPRDARVPVDALTAEPGRLSADGEIDLASGEGEFRFEADRMPVLQRPDRWLLLSGQGRARSTWTSLDVQADFRADAGYVEFAETPPPTLSDDVVIVGSEEDEAGGGGGLAVSADVTVSLGNALYLSALGLETRLAGELALRLRDGSPLAATGTISTVGGSYKGYGQSLTIERGLINFQGPLDNPGLNVVALRKGLPVEAGIAVSGSARRPLIRLVSTPEVPDPEKLSWIVLGRSPSAGGGADMSLLLPAAQALLGGPGGGMTDQLSRSLGVDEFGIGQADSGAPVRSSSVVDGGRAVGEGNVGGQVFTIGKRLSPDLFVSFEQSLGGAESLVKLTYQLTRRISLVARGGTDNAADIFYTITFR</sequence>
<keyword evidence="7" id="KW-1185">Reference proteome</keyword>
<dbReference type="RefSeq" id="WP_102246627.1">
    <property type="nucleotide sequence ID" value="NZ_CP025682.1"/>
</dbReference>
<evidence type="ECO:0000256" key="4">
    <source>
        <dbReference type="ARBA" id="ARBA00023136"/>
    </source>
</evidence>
<dbReference type="OrthoDB" id="5288149at2"/>
<comment type="subcellular location">
    <subcellularLocation>
        <location evidence="1">Membrane</location>
        <topology evidence="1">Single-pass membrane protein</topology>
    </subcellularLocation>
</comment>
<organism evidence="6 7">
    <name type="scientific">Pseudazoarcus pumilus</name>
    <dbReference type="NCBI Taxonomy" id="2067960"/>
    <lineage>
        <taxon>Bacteria</taxon>
        <taxon>Pseudomonadati</taxon>
        <taxon>Pseudomonadota</taxon>
        <taxon>Betaproteobacteria</taxon>
        <taxon>Rhodocyclales</taxon>
        <taxon>Zoogloeaceae</taxon>
        <taxon>Pseudazoarcus</taxon>
    </lineage>
</organism>
<accession>A0A2I6S5M0</accession>
<dbReference type="Proteomes" id="UP000242205">
    <property type="component" value="Chromosome"/>
</dbReference>
<evidence type="ECO:0000256" key="1">
    <source>
        <dbReference type="ARBA" id="ARBA00004167"/>
    </source>
</evidence>
<feature type="domain" description="Translocation and assembly module TamB C-terminal" evidence="5">
    <location>
        <begin position="869"/>
        <end position="1218"/>
    </location>
</feature>
<dbReference type="GO" id="GO:0009306">
    <property type="term" value="P:protein secretion"/>
    <property type="evidence" value="ECO:0007669"/>
    <property type="project" value="InterPro"/>
</dbReference>
<name>A0A2I6S5M0_9RHOO</name>
<evidence type="ECO:0000259" key="5">
    <source>
        <dbReference type="Pfam" id="PF04357"/>
    </source>
</evidence>